<evidence type="ECO:0000256" key="1">
    <source>
        <dbReference type="ARBA" id="ARBA00022679"/>
    </source>
</evidence>
<feature type="binding site" evidence="3">
    <location>
        <position position="135"/>
    </location>
    <ligand>
        <name>Mg(2+)</name>
        <dbReference type="ChEBI" id="CHEBI:18420"/>
    </ligand>
</feature>
<dbReference type="Gene3D" id="3.90.470.20">
    <property type="entry name" value="4'-phosphopantetheinyl transferase domain"/>
    <property type="match status" value="2"/>
</dbReference>
<feature type="binding site" evidence="2">
    <location>
        <position position="182"/>
    </location>
    <ligand>
        <name>CoA</name>
        <dbReference type="ChEBI" id="CHEBI:57287"/>
    </ligand>
</feature>
<dbReference type="GO" id="GO:0005886">
    <property type="term" value="C:plasma membrane"/>
    <property type="evidence" value="ECO:0007669"/>
    <property type="project" value="TreeGrafter"/>
</dbReference>
<dbReference type="EMBL" id="VBOS01000437">
    <property type="protein sequence ID" value="TMQ49827.1"/>
    <property type="molecule type" value="Genomic_DNA"/>
</dbReference>
<evidence type="ECO:0000256" key="3">
    <source>
        <dbReference type="PIRSR" id="PIRSR603542-2"/>
    </source>
</evidence>
<feature type="binding site" evidence="2">
    <location>
        <position position="135"/>
    </location>
    <ligand>
        <name>CoA</name>
        <dbReference type="ChEBI" id="CHEBI:57287"/>
    </ligand>
</feature>
<dbReference type="PANTHER" id="PTHR38096:SF1">
    <property type="entry name" value="ENTEROBACTIN SYNTHASE COMPONENT D"/>
    <property type="match status" value="1"/>
</dbReference>
<comment type="caution">
    <text evidence="5">The sequence shown here is derived from an EMBL/GenBank/DDBJ whole genome shotgun (WGS) entry which is preliminary data.</text>
</comment>
<proteinExistence type="predicted"/>
<feature type="domain" description="4'-phosphopantetheinyl transferase" evidence="4">
    <location>
        <begin position="131"/>
        <end position="209"/>
    </location>
</feature>
<feature type="binding site" evidence="2">
    <location>
        <position position="178"/>
    </location>
    <ligand>
        <name>CoA</name>
        <dbReference type="ChEBI" id="CHEBI:57287"/>
    </ligand>
</feature>
<dbReference type="InterPro" id="IPR037143">
    <property type="entry name" value="4-PPantetheinyl_Trfase_dom_sf"/>
</dbReference>
<feature type="binding site" evidence="2">
    <location>
        <begin position="117"/>
        <end position="118"/>
    </location>
    <ligand>
        <name>CoA</name>
        <dbReference type="ChEBI" id="CHEBI:57287"/>
    </ligand>
</feature>
<protein>
    <submittedName>
        <fullName evidence="5">4'-phosphopantetheinyl transferase superfamily protein</fullName>
    </submittedName>
</protein>
<feature type="binding site" evidence="3">
    <location>
        <position position="137"/>
    </location>
    <ligand>
        <name>Mg(2+)</name>
        <dbReference type="ChEBI" id="CHEBI:18420"/>
    </ligand>
</feature>
<reference evidence="5 6" key="1">
    <citation type="journal article" date="2019" name="Nat. Microbiol.">
        <title>Mediterranean grassland soil C-N compound turnover is dependent on rainfall and depth, and is mediated by genomically divergent microorganisms.</title>
        <authorList>
            <person name="Diamond S."/>
            <person name="Andeer P.F."/>
            <person name="Li Z."/>
            <person name="Crits-Christoph A."/>
            <person name="Burstein D."/>
            <person name="Anantharaman K."/>
            <person name="Lane K.R."/>
            <person name="Thomas B.C."/>
            <person name="Pan C."/>
            <person name="Northen T.R."/>
            <person name="Banfield J.F."/>
        </authorList>
    </citation>
    <scope>NUCLEOTIDE SEQUENCE [LARGE SCALE GENOMIC DNA]</scope>
    <source>
        <strain evidence="5">WS_2</strain>
    </source>
</reference>
<dbReference type="InterPro" id="IPR003542">
    <property type="entry name" value="Enbac_synth_compD-like"/>
</dbReference>
<accession>A0A538SEP9</accession>
<dbReference type="AlphaFoldDB" id="A0A538SEP9"/>
<feature type="binding site" evidence="2">
    <location>
        <position position="76"/>
    </location>
    <ligand>
        <name>CoA</name>
        <dbReference type="ChEBI" id="CHEBI:57287"/>
    </ligand>
</feature>
<dbReference type="GO" id="GO:0009239">
    <property type="term" value="P:enterobactin biosynthetic process"/>
    <property type="evidence" value="ECO:0007669"/>
    <property type="project" value="InterPro"/>
</dbReference>
<name>A0A538SEP9_UNCEI</name>
<feature type="binding site" evidence="2">
    <location>
        <position position="68"/>
    </location>
    <ligand>
        <name>CoA</name>
        <dbReference type="ChEBI" id="CHEBI:57287"/>
    </ligand>
</feature>
<feature type="binding site" evidence="3">
    <location>
        <position position="136"/>
    </location>
    <ligand>
        <name>Mg(2+)</name>
        <dbReference type="ChEBI" id="CHEBI:18420"/>
    </ligand>
</feature>
<evidence type="ECO:0000259" key="4">
    <source>
        <dbReference type="Pfam" id="PF01648"/>
    </source>
</evidence>
<dbReference type="GO" id="GO:0009366">
    <property type="term" value="C:enterobactin synthetase complex"/>
    <property type="evidence" value="ECO:0007669"/>
    <property type="project" value="InterPro"/>
</dbReference>
<keyword evidence="1 5" id="KW-0808">Transferase</keyword>
<dbReference type="Pfam" id="PF01648">
    <property type="entry name" value="ACPS"/>
    <property type="match status" value="1"/>
</dbReference>
<dbReference type="Proteomes" id="UP000317716">
    <property type="component" value="Unassembled WGS sequence"/>
</dbReference>
<evidence type="ECO:0000313" key="6">
    <source>
        <dbReference type="Proteomes" id="UP000317716"/>
    </source>
</evidence>
<comment type="cofactor">
    <cofactor evidence="3">
        <name>Mg(2+)</name>
        <dbReference type="ChEBI" id="CHEBI:18420"/>
    </cofactor>
</comment>
<dbReference type="GO" id="GO:0000287">
    <property type="term" value="F:magnesium ion binding"/>
    <property type="evidence" value="ECO:0007669"/>
    <property type="project" value="InterPro"/>
</dbReference>
<dbReference type="SUPFAM" id="SSF56214">
    <property type="entry name" value="4'-phosphopantetheinyl transferase"/>
    <property type="match status" value="2"/>
</dbReference>
<keyword evidence="3" id="KW-0479">Metal-binding</keyword>
<dbReference type="GO" id="GO:0008897">
    <property type="term" value="F:holo-[acyl-carrier-protein] synthase activity"/>
    <property type="evidence" value="ECO:0007669"/>
    <property type="project" value="InterPro"/>
</dbReference>
<keyword evidence="3" id="KW-0460">Magnesium</keyword>
<gene>
    <name evidence="5" type="ORF">E6K72_11975</name>
</gene>
<organism evidence="5 6">
    <name type="scientific">Eiseniibacteriota bacterium</name>
    <dbReference type="NCBI Taxonomy" id="2212470"/>
    <lineage>
        <taxon>Bacteria</taxon>
        <taxon>Candidatus Eiseniibacteriota</taxon>
    </lineage>
</organism>
<dbReference type="InterPro" id="IPR008278">
    <property type="entry name" value="4-PPantetheinyl_Trfase_dom"/>
</dbReference>
<dbReference type="PANTHER" id="PTHR38096">
    <property type="entry name" value="ENTEROBACTIN SYNTHASE COMPONENT D"/>
    <property type="match status" value="1"/>
</dbReference>
<evidence type="ECO:0000256" key="2">
    <source>
        <dbReference type="PIRSR" id="PIRSR603542-1"/>
    </source>
</evidence>
<evidence type="ECO:0000313" key="5">
    <source>
        <dbReference type="EMBL" id="TMQ49827.1"/>
    </source>
</evidence>
<sequence length="243" mass="27258">MLRRPRPMIVRYTMRKRIARDRSSRRLPTLQEAVVVINGAAARRIGATPERYLSCHEWSQWASLPAARRTEWLCGRVALKRAFLDLCHGAVRDLEVGYRAGGRPMIAGHDDVYCSISHSGGWSTGATSRIPIGVDIEAVRPRRAELLRYITTERERRLVRRLTVAGDDLLTLLWTAKEAVLKALSVGLGVHPCRAEVTAIEERAAVVELAADVPLCPRRWNVRMERIARFYHSVATPCAASGE</sequence>